<keyword evidence="2" id="KW-1185">Reference proteome</keyword>
<gene>
    <name evidence="1" type="ORF">IF202_03765</name>
</gene>
<organism evidence="1 2">
    <name type="scientific">Marinomonas colpomeniae</name>
    <dbReference type="NCBI Taxonomy" id="2774408"/>
    <lineage>
        <taxon>Bacteria</taxon>
        <taxon>Pseudomonadati</taxon>
        <taxon>Pseudomonadota</taxon>
        <taxon>Gammaproteobacteria</taxon>
        <taxon>Oceanospirillales</taxon>
        <taxon>Oceanospirillaceae</taxon>
        <taxon>Marinomonas</taxon>
    </lineage>
</organism>
<evidence type="ECO:0000313" key="1">
    <source>
        <dbReference type="EMBL" id="MBD5770157.1"/>
    </source>
</evidence>
<dbReference type="Proteomes" id="UP000604161">
    <property type="component" value="Unassembled WGS sequence"/>
</dbReference>
<dbReference type="RefSeq" id="WP_191593516.1">
    <property type="nucleotide sequence ID" value="NZ_JACYFC010000001.1"/>
</dbReference>
<proteinExistence type="predicted"/>
<accession>A0ABR8NVS5</accession>
<comment type="caution">
    <text evidence="1">The sequence shown here is derived from an EMBL/GenBank/DDBJ whole genome shotgun (WGS) entry which is preliminary data.</text>
</comment>
<evidence type="ECO:0008006" key="3">
    <source>
        <dbReference type="Google" id="ProtNLM"/>
    </source>
</evidence>
<name>A0ABR8NVS5_9GAMM</name>
<dbReference type="EMBL" id="JACYFC010000001">
    <property type="protein sequence ID" value="MBD5770157.1"/>
    <property type="molecule type" value="Genomic_DNA"/>
</dbReference>
<sequence length="241" mass="27396">MWRITVGLIVGLMFLGIGAFIGKQYFGSHVTFTTQVERMRDDVVVSHERDITMYYHVCPKMDDKFSLFGLVNRPPELFIIFPSTLKYKLSLKDLAIKEEEDQYLVTLGVIQIEKPFTDTGKVISIVTDSKAGTAEERYEDREKSRATDIASYLTLSQLESDVSIIKKRMEKEVLNLLKAILNTNVSEIKKIEITWNDANQNTYIENEKNNIKIKPPFGVQGCNSLAPEFTVNGLPQLFSGD</sequence>
<reference evidence="1 2" key="1">
    <citation type="submission" date="2020-09" db="EMBL/GenBank/DDBJ databases">
        <title>Marinomonas sp. nov., isolated from the cysticercosis algae of Qingdao, China.</title>
        <authorList>
            <person name="Sun X."/>
        </authorList>
    </citation>
    <scope>NUCLEOTIDE SEQUENCE [LARGE SCALE GENOMIC DNA]</scope>
    <source>
        <strain evidence="1 2">SM2066</strain>
    </source>
</reference>
<protein>
    <recommendedName>
        <fullName evidence="3">DUF4230 domain-containing protein</fullName>
    </recommendedName>
</protein>
<evidence type="ECO:0000313" key="2">
    <source>
        <dbReference type="Proteomes" id="UP000604161"/>
    </source>
</evidence>